<gene>
    <name evidence="2" type="ORF">UFOPK3610_00999</name>
</gene>
<dbReference type="InterPro" id="IPR011146">
    <property type="entry name" value="HIT-like"/>
</dbReference>
<dbReference type="EMBL" id="CAFBMR010000035">
    <property type="protein sequence ID" value="CAB4913964.1"/>
    <property type="molecule type" value="Genomic_DNA"/>
</dbReference>
<dbReference type="GO" id="GO:0003824">
    <property type="term" value="F:catalytic activity"/>
    <property type="evidence" value="ECO:0007669"/>
    <property type="project" value="InterPro"/>
</dbReference>
<accession>A0A6J7H305</accession>
<dbReference type="PRINTS" id="PR00332">
    <property type="entry name" value="HISTRIAD"/>
</dbReference>
<protein>
    <submittedName>
        <fullName evidence="2">Unannotated protein</fullName>
    </submittedName>
</protein>
<proteinExistence type="predicted"/>
<reference evidence="2" key="1">
    <citation type="submission" date="2020-05" db="EMBL/GenBank/DDBJ databases">
        <authorList>
            <person name="Chiriac C."/>
            <person name="Salcher M."/>
            <person name="Ghai R."/>
            <person name="Kavagutti S V."/>
        </authorList>
    </citation>
    <scope>NUCLEOTIDE SEQUENCE</scope>
</reference>
<evidence type="ECO:0000259" key="1">
    <source>
        <dbReference type="PROSITE" id="PS51084"/>
    </source>
</evidence>
<dbReference type="InterPro" id="IPR001310">
    <property type="entry name" value="Histidine_triad_HIT"/>
</dbReference>
<organism evidence="2">
    <name type="scientific">freshwater metagenome</name>
    <dbReference type="NCBI Taxonomy" id="449393"/>
    <lineage>
        <taxon>unclassified sequences</taxon>
        <taxon>metagenomes</taxon>
        <taxon>ecological metagenomes</taxon>
    </lineage>
</organism>
<sequence length="111" mass="11724">MSCLFCRIATGEIPADIVWQDDAVIAFRDIAPQAPTHILLVTRDHHVTVGELATADPALAATLMSAVAAVATQEGLSDYRLVFNSGAEAGQSVFHVHGHLLAGRPLSWPPG</sequence>
<feature type="domain" description="HIT" evidence="1">
    <location>
        <begin position="4"/>
        <end position="111"/>
    </location>
</feature>
<name>A0A6J7H305_9ZZZZ</name>
<dbReference type="AlphaFoldDB" id="A0A6J7H305"/>
<dbReference type="PROSITE" id="PS51084">
    <property type="entry name" value="HIT_2"/>
    <property type="match status" value="1"/>
</dbReference>
<dbReference type="Pfam" id="PF01230">
    <property type="entry name" value="HIT"/>
    <property type="match status" value="1"/>
</dbReference>
<evidence type="ECO:0000313" key="2">
    <source>
        <dbReference type="EMBL" id="CAB4913964.1"/>
    </source>
</evidence>
<dbReference type="InterPro" id="IPR036265">
    <property type="entry name" value="HIT-like_sf"/>
</dbReference>
<dbReference type="CDD" id="cd01276">
    <property type="entry name" value="PKCI_related"/>
    <property type="match status" value="1"/>
</dbReference>
<dbReference type="PANTHER" id="PTHR23089">
    <property type="entry name" value="HISTIDINE TRIAD HIT PROTEIN"/>
    <property type="match status" value="1"/>
</dbReference>
<dbReference type="SUPFAM" id="SSF54197">
    <property type="entry name" value="HIT-like"/>
    <property type="match status" value="1"/>
</dbReference>
<dbReference type="Gene3D" id="3.30.428.10">
    <property type="entry name" value="HIT-like"/>
    <property type="match status" value="1"/>
</dbReference>